<keyword evidence="2" id="KW-0472">Membrane</keyword>
<organism evidence="3 4">
    <name type="scientific">Crocosphaera subtropica (strain ATCC 51142 / BH68)</name>
    <name type="common">Cyanothece sp. (strain ATCC 51142)</name>
    <dbReference type="NCBI Taxonomy" id="43989"/>
    <lineage>
        <taxon>Bacteria</taxon>
        <taxon>Bacillati</taxon>
        <taxon>Cyanobacteriota</taxon>
        <taxon>Cyanophyceae</taxon>
        <taxon>Oscillatoriophycideae</taxon>
        <taxon>Chroococcales</taxon>
        <taxon>Aphanothecaceae</taxon>
        <taxon>Crocosphaera</taxon>
        <taxon>Crocosphaera subtropica</taxon>
    </lineage>
</organism>
<dbReference type="EMBL" id="CP000806">
    <property type="protein sequence ID" value="ACB53865.1"/>
    <property type="molecule type" value="Genomic_DNA"/>
</dbReference>
<dbReference type="Pfam" id="PF07676">
    <property type="entry name" value="PD40"/>
    <property type="match status" value="2"/>
</dbReference>
<dbReference type="HOGENOM" id="CLU_101699_0_0_3"/>
<dbReference type="PANTHER" id="PTHR36842">
    <property type="entry name" value="PROTEIN TOLB HOMOLOG"/>
    <property type="match status" value="1"/>
</dbReference>
<dbReference type="InterPro" id="IPR011042">
    <property type="entry name" value="6-blade_b-propeller_TolB-like"/>
</dbReference>
<comment type="similarity">
    <text evidence="1">Belongs to the TolB family.</text>
</comment>
<dbReference type="OrthoDB" id="425005at2"/>
<reference evidence="3 4" key="1">
    <citation type="journal article" date="2008" name="Proc. Natl. Acad. Sci. U.S.A.">
        <title>The genome of Cyanothece 51142, a unicellular diazotrophic cyanobacterium important in the marine nitrogen cycle.</title>
        <authorList>
            <person name="Welsh E.A."/>
            <person name="Liberton M."/>
            <person name="Stoeckel J."/>
            <person name="Loh T."/>
            <person name="Elvitigala T."/>
            <person name="Wang C."/>
            <person name="Wollam A."/>
            <person name="Fulton R.S."/>
            <person name="Clifton S.W."/>
            <person name="Jacobs J.M."/>
            <person name="Aurora R."/>
            <person name="Ghosh B.K."/>
            <person name="Sherman L.A."/>
            <person name="Smith R.D."/>
            <person name="Wilson R.K."/>
            <person name="Pakrasi H.B."/>
        </authorList>
    </citation>
    <scope>NUCLEOTIDE SEQUENCE [LARGE SCALE GENOMIC DNA]</scope>
    <source>
        <strain evidence="4">ATCC 51142 / BH68</strain>
    </source>
</reference>
<dbReference type="AlphaFoldDB" id="B1WUL1"/>
<dbReference type="InterPro" id="IPR011659">
    <property type="entry name" value="WD40"/>
</dbReference>
<accession>B1WUL1</accession>
<keyword evidence="2" id="KW-1133">Transmembrane helix</keyword>
<keyword evidence="4" id="KW-1185">Reference proteome</keyword>
<evidence type="ECO:0000313" key="3">
    <source>
        <dbReference type="EMBL" id="ACB53865.1"/>
    </source>
</evidence>
<evidence type="ECO:0000256" key="1">
    <source>
        <dbReference type="ARBA" id="ARBA00009820"/>
    </source>
</evidence>
<sequence length="180" mass="20397">MPFFLFNQDNHVLQMGFRLFIFPALLIGMILSSCRHPLLTTPEIPTGGLNSKSPEEYPTYSGDGRFLAFASERQGHRDIYLFDLQQKRLVSLPNLNRRDSSQDQPALSFDGRYLVYVSTERGKSDIMVYDRNQQRSTLLTANVRGSVRQPTITGDGSQVAFQTSQLGEWNIAIVDYQTSP</sequence>
<name>B1WUL1_CROS5</name>
<proteinExistence type="inferred from homology"/>
<dbReference type="STRING" id="43989.cce_4517"/>
<dbReference type="eggNOG" id="COG0823">
    <property type="taxonomic scope" value="Bacteria"/>
</dbReference>
<gene>
    <name evidence="3" type="ordered locus">cce_4517</name>
</gene>
<evidence type="ECO:0000256" key="2">
    <source>
        <dbReference type="SAM" id="Phobius"/>
    </source>
</evidence>
<dbReference type="KEGG" id="cyt:cce_4517"/>
<dbReference type="Proteomes" id="UP000001203">
    <property type="component" value="Chromosome circular"/>
</dbReference>
<keyword evidence="2" id="KW-0812">Transmembrane</keyword>
<dbReference type="PANTHER" id="PTHR36842:SF2">
    <property type="entry name" value="SLR0505 PROTEIN"/>
    <property type="match status" value="1"/>
</dbReference>
<evidence type="ECO:0000313" key="4">
    <source>
        <dbReference type="Proteomes" id="UP000001203"/>
    </source>
</evidence>
<dbReference type="Gene3D" id="2.120.10.30">
    <property type="entry name" value="TolB, C-terminal domain"/>
    <property type="match status" value="1"/>
</dbReference>
<protein>
    <submittedName>
        <fullName evidence="3">WD40-like beta-propeller protein</fullName>
    </submittedName>
</protein>
<feature type="transmembrane region" description="Helical" evidence="2">
    <location>
        <begin position="12"/>
        <end position="31"/>
    </location>
</feature>
<dbReference type="SUPFAM" id="SSF82171">
    <property type="entry name" value="DPP6 N-terminal domain-like"/>
    <property type="match status" value="1"/>
</dbReference>